<dbReference type="Gene3D" id="3.90.1410.10">
    <property type="entry name" value="set domain protein methyltransferase, domain 1"/>
    <property type="match status" value="1"/>
</dbReference>
<name>A0AAW1STS3_9CHLO</name>
<comment type="caution">
    <text evidence="1">The sequence shown here is derived from an EMBL/GenBank/DDBJ whole genome shotgun (WGS) entry which is preliminary data.</text>
</comment>
<evidence type="ECO:0000313" key="2">
    <source>
        <dbReference type="Proteomes" id="UP001485043"/>
    </source>
</evidence>
<dbReference type="PANTHER" id="PTHR13271:SF154">
    <property type="entry name" value="GRIP DOMAIN-CONTAINING PROTEIN"/>
    <property type="match status" value="1"/>
</dbReference>
<dbReference type="InterPro" id="IPR050600">
    <property type="entry name" value="SETD3_SETD6_MTase"/>
</dbReference>
<dbReference type="GO" id="GO:0016279">
    <property type="term" value="F:protein-lysine N-methyltransferase activity"/>
    <property type="evidence" value="ECO:0007669"/>
    <property type="project" value="TreeGrafter"/>
</dbReference>
<proteinExistence type="predicted"/>
<dbReference type="AlphaFoldDB" id="A0AAW1STS3"/>
<dbReference type="InterPro" id="IPR046341">
    <property type="entry name" value="SET_dom_sf"/>
</dbReference>
<reference evidence="1 2" key="1">
    <citation type="journal article" date="2024" name="Nat. Commun.">
        <title>Phylogenomics reveals the evolutionary origins of lichenization in chlorophyte algae.</title>
        <authorList>
            <person name="Puginier C."/>
            <person name="Libourel C."/>
            <person name="Otte J."/>
            <person name="Skaloud P."/>
            <person name="Haon M."/>
            <person name="Grisel S."/>
            <person name="Petersen M."/>
            <person name="Berrin J.G."/>
            <person name="Delaux P.M."/>
            <person name="Dal Grande F."/>
            <person name="Keller J."/>
        </authorList>
    </citation>
    <scope>NUCLEOTIDE SEQUENCE [LARGE SCALE GENOMIC DNA]</scope>
    <source>
        <strain evidence="1 2">SAG 2523</strain>
    </source>
</reference>
<dbReference type="EMBL" id="JALJOV010000933">
    <property type="protein sequence ID" value="KAK9858387.1"/>
    <property type="molecule type" value="Genomic_DNA"/>
</dbReference>
<organism evidence="1 2">
    <name type="scientific">Apatococcus fuscideae</name>
    <dbReference type="NCBI Taxonomy" id="2026836"/>
    <lineage>
        <taxon>Eukaryota</taxon>
        <taxon>Viridiplantae</taxon>
        <taxon>Chlorophyta</taxon>
        <taxon>core chlorophytes</taxon>
        <taxon>Trebouxiophyceae</taxon>
        <taxon>Chlorellales</taxon>
        <taxon>Chlorellaceae</taxon>
        <taxon>Apatococcus</taxon>
    </lineage>
</organism>
<dbReference type="CDD" id="cd10527">
    <property type="entry name" value="SET_LSMT"/>
    <property type="match status" value="1"/>
</dbReference>
<gene>
    <name evidence="1" type="ORF">WJX84_007825</name>
</gene>
<dbReference type="PANTHER" id="PTHR13271">
    <property type="entry name" value="UNCHARACTERIZED PUTATIVE METHYLTRANSFERASE"/>
    <property type="match status" value="1"/>
</dbReference>
<evidence type="ECO:0000313" key="1">
    <source>
        <dbReference type="EMBL" id="KAK9858387.1"/>
    </source>
</evidence>
<evidence type="ECO:0008006" key="3">
    <source>
        <dbReference type="Google" id="ProtNLM"/>
    </source>
</evidence>
<keyword evidence="2" id="KW-1185">Reference proteome</keyword>
<protein>
    <recommendedName>
        <fullName evidence="3">SET domain-containing protein</fullName>
    </recommendedName>
</protein>
<accession>A0AAW1STS3</accession>
<dbReference type="SUPFAM" id="SSF82199">
    <property type="entry name" value="SET domain"/>
    <property type="match status" value="1"/>
</dbReference>
<sequence length="458" mass="51290">MGSPEVDQLLVWADHQRIRHDGIAPVAFQGLRGMAASKDLQPEDELTSVPLDLALVVPPRQPCPFPDFVMKEYWSGCPWFMKLALMLLYEQEQGSASRLAPYLEYLPKEFSTPLGWSDEQLQQLQYPFVTQEVKAQRQQWQELWAGFKRQHPTTKLTNARLIWALQCVRSRAFSGPFPGASWKTRLKLLVPVVIIGTGIQLAAHAAPDQLLNGLVAAALFNLIYDALLARGLRAYTLCPFIDFMNHSSTAGGGVTYAYFRSAIVATAGRPFTAGDQVFISYGKQTNDRLLQFYGFVEEDNPNDIFVICNSVSKLRRQGIKGAAFTSPRLEWLQSQRMRKDAEEILLTPRGLANVSAMALRALVASDHEFAERQAGGKLAFEQPLGTASELAIRQAALKLSESEFAIFEGKSPGNGPAELHDSHIHEVTNLIQNFRRQKRRLLLEAIDRLQQGLQQLQK</sequence>
<dbReference type="Proteomes" id="UP001485043">
    <property type="component" value="Unassembled WGS sequence"/>
</dbReference>